<gene>
    <name evidence="2" type="ORF">METZ01_LOCUS138815</name>
</gene>
<dbReference type="SUPFAM" id="SSF53448">
    <property type="entry name" value="Nucleotide-diphospho-sugar transferases"/>
    <property type="match status" value="1"/>
</dbReference>
<accession>A0A381ZAJ3</accession>
<evidence type="ECO:0000259" key="1">
    <source>
        <dbReference type="Pfam" id="PF00535"/>
    </source>
</evidence>
<dbReference type="AlphaFoldDB" id="A0A381ZAJ3"/>
<feature type="non-terminal residue" evidence="2">
    <location>
        <position position="33"/>
    </location>
</feature>
<dbReference type="InterPro" id="IPR029044">
    <property type="entry name" value="Nucleotide-diphossugar_trans"/>
</dbReference>
<sequence>MIFIDDGSDDESNNIMRKLADNDDRVSVIQFFK</sequence>
<dbReference type="Gene3D" id="3.90.550.10">
    <property type="entry name" value="Spore Coat Polysaccharide Biosynthesis Protein SpsA, Chain A"/>
    <property type="match status" value="1"/>
</dbReference>
<evidence type="ECO:0000313" key="2">
    <source>
        <dbReference type="EMBL" id="SVA85961.1"/>
    </source>
</evidence>
<reference evidence="2" key="1">
    <citation type="submission" date="2018-05" db="EMBL/GenBank/DDBJ databases">
        <authorList>
            <person name="Lanie J.A."/>
            <person name="Ng W.-L."/>
            <person name="Kazmierczak K.M."/>
            <person name="Andrzejewski T.M."/>
            <person name="Davidsen T.M."/>
            <person name="Wayne K.J."/>
            <person name="Tettelin H."/>
            <person name="Glass J.I."/>
            <person name="Rusch D."/>
            <person name="Podicherti R."/>
            <person name="Tsui H.-C.T."/>
            <person name="Winkler M.E."/>
        </authorList>
    </citation>
    <scope>NUCLEOTIDE SEQUENCE</scope>
</reference>
<feature type="domain" description="Glycosyltransferase 2-like" evidence="1">
    <location>
        <begin position="1"/>
        <end position="30"/>
    </location>
</feature>
<name>A0A381ZAJ3_9ZZZZ</name>
<dbReference type="InterPro" id="IPR001173">
    <property type="entry name" value="Glyco_trans_2-like"/>
</dbReference>
<organism evidence="2">
    <name type="scientific">marine metagenome</name>
    <dbReference type="NCBI Taxonomy" id="408172"/>
    <lineage>
        <taxon>unclassified sequences</taxon>
        <taxon>metagenomes</taxon>
        <taxon>ecological metagenomes</taxon>
    </lineage>
</organism>
<dbReference type="Pfam" id="PF00535">
    <property type="entry name" value="Glycos_transf_2"/>
    <property type="match status" value="1"/>
</dbReference>
<protein>
    <recommendedName>
        <fullName evidence="1">Glycosyltransferase 2-like domain-containing protein</fullName>
    </recommendedName>
</protein>
<proteinExistence type="predicted"/>
<dbReference type="EMBL" id="UINC01020477">
    <property type="protein sequence ID" value="SVA85961.1"/>
    <property type="molecule type" value="Genomic_DNA"/>
</dbReference>